<protein>
    <submittedName>
        <fullName evidence="2">Uncharacterized protein</fullName>
    </submittedName>
</protein>
<dbReference type="EMBL" id="JAHUZN010000005">
    <property type="protein sequence ID" value="KAG8492902.1"/>
    <property type="molecule type" value="Genomic_DNA"/>
</dbReference>
<dbReference type="PANTHER" id="PTHR33413">
    <property type="entry name" value="EXPRESSED PROTEIN"/>
    <property type="match status" value="1"/>
</dbReference>
<organism evidence="2 3">
    <name type="scientific">Gossypium anomalum</name>
    <dbReference type="NCBI Taxonomy" id="47600"/>
    <lineage>
        <taxon>Eukaryota</taxon>
        <taxon>Viridiplantae</taxon>
        <taxon>Streptophyta</taxon>
        <taxon>Embryophyta</taxon>
        <taxon>Tracheophyta</taxon>
        <taxon>Spermatophyta</taxon>
        <taxon>Magnoliopsida</taxon>
        <taxon>eudicotyledons</taxon>
        <taxon>Gunneridae</taxon>
        <taxon>Pentapetalae</taxon>
        <taxon>rosids</taxon>
        <taxon>malvids</taxon>
        <taxon>Malvales</taxon>
        <taxon>Malvaceae</taxon>
        <taxon>Malvoideae</taxon>
        <taxon>Gossypium</taxon>
    </lineage>
</organism>
<name>A0A8J5Z0N5_9ROSI</name>
<dbReference type="InterPro" id="IPR025322">
    <property type="entry name" value="PADRE_dom"/>
</dbReference>
<dbReference type="Proteomes" id="UP000701853">
    <property type="component" value="Chromosome 5"/>
</dbReference>
<feature type="compositionally biased region" description="Polar residues" evidence="1">
    <location>
        <begin position="143"/>
        <end position="158"/>
    </location>
</feature>
<accession>A0A8J5Z0N5</accession>
<sequence>MGNCQAIDAAALVIQHPSGRLERLYWPIPVSEVMRMNPGHYVSLIIPLPVSQEEEANHHQDRDTVRFTRVKLLRPTDTLSLGHAYRLITSQEVMKFMRAKKYAKTKRESMKKLQHHGQDNLISGGKSEAHITNQELKNERQISRTSSVNAASMRSKSWRPSLQSISEAIGFKNGNELPLLFNETPN</sequence>
<evidence type="ECO:0000313" key="3">
    <source>
        <dbReference type="Proteomes" id="UP000701853"/>
    </source>
</evidence>
<dbReference type="Pfam" id="PF14009">
    <property type="entry name" value="PADRE"/>
    <property type="match status" value="1"/>
</dbReference>
<evidence type="ECO:0000313" key="2">
    <source>
        <dbReference type="EMBL" id="KAG8492902.1"/>
    </source>
</evidence>
<comment type="caution">
    <text evidence="2">The sequence shown here is derived from an EMBL/GenBank/DDBJ whole genome shotgun (WGS) entry which is preliminary data.</text>
</comment>
<evidence type="ECO:0000256" key="1">
    <source>
        <dbReference type="SAM" id="MobiDB-lite"/>
    </source>
</evidence>
<keyword evidence="3" id="KW-1185">Reference proteome</keyword>
<gene>
    <name evidence="2" type="ORF">CXB51_010116</name>
</gene>
<dbReference type="AlphaFoldDB" id="A0A8J5Z0N5"/>
<dbReference type="OrthoDB" id="747498at2759"/>
<proteinExistence type="predicted"/>
<feature type="region of interest" description="Disordered" evidence="1">
    <location>
        <begin position="136"/>
        <end position="158"/>
    </location>
</feature>
<reference evidence="2 3" key="1">
    <citation type="journal article" date="2021" name="bioRxiv">
        <title>The Gossypium anomalum genome as a resource for cotton improvement and evolutionary analysis of hybrid incompatibility.</title>
        <authorList>
            <person name="Grover C.E."/>
            <person name="Yuan D."/>
            <person name="Arick M.A."/>
            <person name="Miller E.R."/>
            <person name="Hu G."/>
            <person name="Peterson D.G."/>
            <person name="Wendel J.F."/>
            <person name="Udall J.A."/>
        </authorList>
    </citation>
    <scope>NUCLEOTIDE SEQUENCE [LARGE SCALE GENOMIC DNA]</scope>
    <source>
        <strain evidence="2">JFW-Udall</strain>
        <tissue evidence="2">Leaf</tissue>
    </source>
</reference>
<dbReference type="PANTHER" id="PTHR33413:SF4">
    <property type="entry name" value="D-RIBOSE-BINDING PERIPLASMIC PROTEIN"/>
    <property type="match status" value="1"/>
</dbReference>